<dbReference type="EMBL" id="BONX01000023">
    <property type="protein sequence ID" value="GIG96965.1"/>
    <property type="molecule type" value="Genomic_DNA"/>
</dbReference>
<dbReference type="PANTHER" id="PTHR46580">
    <property type="entry name" value="SENSOR KINASE-RELATED"/>
    <property type="match status" value="1"/>
</dbReference>
<dbReference type="SUPFAM" id="SSF69318">
    <property type="entry name" value="Integrin alpha N-terminal domain"/>
    <property type="match status" value="1"/>
</dbReference>
<dbReference type="RefSeq" id="WP_203858471.1">
    <property type="nucleotide sequence ID" value="NZ_BAAAZQ010000001.1"/>
</dbReference>
<evidence type="ECO:0000313" key="4">
    <source>
        <dbReference type="Proteomes" id="UP000621500"/>
    </source>
</evidence>
<dbReference type="InterPro" id="IPR028994">
    <property type="entry name" value="Integrin_alpha_N"/>
</dbReference>
<protein>
    <recommendedName>
        <fullName evidence="5">VCBS repeat-containing protein</fullName>
    </recommendedName>
</protein>
<dbReference type="Proteomes" id="UP000621500">
    <property type="component" value="Unassembled WGS sequence"/>
</dbReference>
<evidence type="ECO:0000256" key="2">
    <source>
        <dbReference type="SAM" id="SignalP"/>
    </source>
</evidence>
<feature type="signal peptide" evidence="2">
    <location>
        <begin position="1"/>
        <end position="19"/>
    </location>
</feature>
<keyword evidence="1 2" id="KW-0732">Signal</keyword>
<accession>A0ABQ4EQR7</accession>
<dbReference type="InterPro" id="IPR013517">
    <property type="entry name" value="FG-GAP"/>
</dbReference>
<comment type="caution">
    <text evidence="3">The sequence shown here is derived from an EMBL/GenBank/DDBJ whole genome shotgun (WGS) entry which is preliminary data.</text>
</comment>
<proteinExistence type="predicted"/>
<evidence type="ECO:0000256" key="1">
    <source>
        <dbReference type="ARBA" id="ARBA00022729"/>
    </source>
</evidence>
<evidence type="ECO:0000313" key="3">
    <source>
        <dbReference type="EMBL" id="GIG96965.1"/>
    </source>
</evidence>
<reference evidence="3 4" key="1">
    <citation type="submission" date="2021-01" db="EMBL/GenBank/DDBJ databases">
        <title>Whole genome shotgun sequence of Plantactinospora mayteni NBRC 109088.</title>
        <authorList>
            <person name="Komaki H."/>
            <person name="Tamura T."/>
        </authorList>
    </citation>
    <scope>NUCLEOTIDE SEQUENCE [LARGE SCALE GENOMIC DNA]</scope>
    <source>
        <strain evidence="3 4">NBRC 109088</strain>
    </source>
</reference>
<evidence type="ECO:0008006" key="5">
    <source>
        <dbReference type="Google" id="ProtNLM"/>
    </source>
</evidence>
<name>A0ABQ4EQR7_9ACTN</name>
<dbReference type="Pfam" id="PF17963">
    <property type="entry name" value="Big_9"/>
    <property type="match status" value="1"/>
</dbReference>
<organism evidence="3 4">
    <name type="scientific">Plantactinospora mayteni</name>
    <dbReference type="NCBI Taxonomy" id="566021"/>
    <lineage>
        <taxon>Bacteria</taxon>
        <taxon>Bacillati</taxon>
        <taxon>Actinomycetota</taxon>
        <taxon>Actinomycetes</taxon>
        <taxon>Micromonosporales</taxon>
        <taxon>Micromonosporaceae</taxon>
        <taxon>Plantactinospora</taxon>
    </lineage>
</organism>
<gene>
    <name evidence="3" type="ORF">Pma05_35380</name>
</gene>
<keyword evidence="4" id="KW-1185">Reference proteome</keyword>
<dbReference type="Pfam" id="PF13517">
    <property type="entry name" value="FG-GAP_3"/>
    <property type="match status" value="1"/>
</dbReference>
<feature type="chain" id="PRO_5047479264" description="VCBS repeat-containing protein" evidence="2">
    <location>
        <begin position="20"/>
        <end position="369"/>
    </location>
</feature>
<sequence length="369" mass="38854">MRSSRLAIVVMTGSLAVGAIVGSDPAPAVAGGPNEPIVADLNLDGRPDMAELDASQGGSTDCVVLVRLGAPGGGLLPPTRHTYLVLPSDSPCPDLGVAVDMFDAPETDLVVGWFAGRPPGVDFDLLLLRNYTVTDGFEAIFQPSFIGRADFNGDGRPDVYEWTDQGEGFATYLNTGTGKLVPGPVKYCSGPLQYRLADFNRNGAMDVAIAYIEGCGTYFSGVVVVLDDGTQVDLQGDVAGVESWNLEVIDANGDGIPDVTTYAQIGGQVTTFIGVGNGTFVRAPVAIRDTYPVSGVKTTGLRVLANDYATTRAKVTIWTPPRYGTVKVTTNGVINYTPNPVHGHTDRFVYRITDEGRTSNAAVSLTLVG</sequence>